<organism evidence="5 6">
    <name type="scientific">Anaeromyxobacter dehalogenans (strain ATCC BAA-258 / DSM 21875 / 2CP-1)</name>
    <dbReference type="NCBI Taxonomy" id="455488"/>
    <lineage>
        <taxon>Bacteria</taxon>
        <taxon>Pseudomonadati</taxon>
        <taxon>Myxococcota</taxon>
        <taxon>Myxococcia</taxon>
        <taxon>Myxococcales</taxon>
        <taxon>Cystobacterineae</taxon>
        <taxon>Anaeromyxobacteraceae</taxon>
        <taxon>Anaeromyxobacter</taxon>
    </lineage>
</organism>
<proteinExistence type="predicted"/>
<evidence type="ECO:0000256" key="1">
    <source>
        <dbReference type="ARBA" id="ARBA00023125"/>
    </source>
</evidence>
<dbReference type="GO" id="GO:0006355">
    <property type="term" value="P:regulation of DNA-templated transcription"/>
    <property type="evidence" value="ECO:0007669"/>
    <property type="project" value="TreeGrafter"/>
</dbReference>
<dbReference type="KEGG" id="acp:A2cp1_3170"/>
<sequence>MMRAVIVDDEPNARAELRALLQATGEVEIAADCGNAVEALQAVRRERPDVLFLDVQMPVVDGFELLGMLDPDDLPAVVFVTAHDAFALRAFEESAADYLLKPVAPDRLRRSLERLRARAGVARAAPPLAPPLTRVPCLAGRAVKLVPLAEIELVRSGPAGVHVVTAQGELFTELTLKVLEERGGLLRCHKQHLVNADRVDEIRPGDASDPGAAVIRTRGGHDVPVSRRHLAQVRARLGI</sequence>
<dbReference type="SUPFAM" id="SSF52172">
    <property type="entry name" value="CheY-like"/>
    <property type="match status" value="1"/>
</dbReference>
<feature type="domain" description="HTH LytTR-type" evidence="4">
    <location>
        <begin position="140"/>
        <end position="239"/>
    </location>
</feature>
<dbReference type="SMART" id="SM00850">
    <property type="entry name" value="LytTR"/>
    <property type="match status" value="1"/>
</dbReference>
<dbReference type="Pfam" id="PF00072">
    <property type="entry name" value="Response_reg"/>
    <property type="match status" value="1"/>
</dbReference>
<dbReference type="PANTHER" id="PTHR48111">
    <property type="entry name" value="REGULATOR OF RPOS"/>
    <property type="match status" value="1"/>
</dbReference>
<feature type="domain" description="Response regulatory" evidence="3">
    <location>
        <begin position="3"/>
        <end position="116"/>
    </location>
</feature>
<dbReference type="InterPro" id="IPR001789">
    <property type="entry name" value="Sig_transdc_resp-reg_receiver"/>
</dbReference>
<dbReference type="Pfam" id="PF04397">
    <property type="entry name" value="LytTR"/>
    <property type="match status" value="1"/>
</dbReference>
<dbReference type="SMART" id="SM00448">
    <property type="entry name" value="REC"/>
    <property type="match status" value="1"/>
</dbReference>
<gene>
    <name evidence="5" type="ordered locus">A2cp1_3170</name>
</gene>
<evidence type="ECO:0000313" key="5">
    <source>
        <dbReference type="EMBL" id="ACL66505.1"/>
    </source>
</evidence>
<evidence type="ECO:0000256" key="2">
    <source>
        <dbReference type="PROSITE-ProRule" id="PRU00169"/>
    </source>
</evidence>
<evidence type="ECO:0000259" key="4">
    <source>
        <dbReference type="PROSITE" id="PS50930"/>
    </source>
</evidence>
<dbReference type="GO" id="GO:0032993">
    <property type="term" value="C:protein-DNA complex"/>
    <property type="evidence" value="ECO:0007669"/>
    <property type="project" value="TreeGrafter"/>
</dbReference>
<reference evidence="5" key="1">
    <citation type="submission" date="2009-01" db="EMBL/GenBank/DDBJ databases">
        <title>Complete sequence of Anaeromyxobacter dehalogenans 2CP-1.</title>
        <authorList>
            <consortium name="US DOE Joint Genome Institute"/>
            <person name="Lucas S."/>
            <person name="Copeland A."/>
            <person name="Lapidus A."/>
            <person name="Glavina del Rio T."/>
            <person name="Dalin E."/>
            <person name="Tice H."/>
            <person name="Bruce D."/>
            <person name="Goodwin L."/>
            <person name="Pitluck S."/>
            <person name="Saunders E."/>
            <person name="Brettin T."/>
            <person name="Detter J.C."/>
            <person name="Han C."/>
            <person name="Larimer F."/>
            <person name="Land M."/>
            <person name="Hauser L."/>
            <person name="Kyrpides N."/>
            <person name="Ovchinnikova G."/>
            <person name="Beliaev A.S."/>
            <person name="Richardson P."/>
        </authorList>
    </citation>
    <scope>NUCLEOTIDE SEQUENCE</scope>
    <source>
        <strain evidence="5">2CP-1</strain>
    </source>
</reference>
<dbReference type="InterPro" id="IPR011006">
    <property type="entry name" value="CheY-like_superfamily"/>
</dbReference>
<keyword evidence="1" id="KW-0238">DNA-binding</keyword>
<dbReference type="PANTHER" id="PTHR48111:SF3">
    <property type="entry name" value="TRANSCRIPTIONAL REGULATORY PROTEIN BTSR"/>
    <property type="match status" value="1"/>
</dbReference>
<dbReference type="EMBL" id="CP001359">
    <property type="protein sequence ID" value="ACL66505.1"/>
    <property type="molecule type" value="Genomic_DNA"/>
</dbReference>
<dbReference type="Gene3D" id="3.40.50.2300">
    <property type="match status" value="1"/>
</dbReference>
<accession>B8JGA2</accession>
<dbReference type="GO" id="GO:0000156">
    <property type="term" value="F:phosphorelay response regulator activity"/>
    <property type="evidence" value="ECO:0007669"/>
    <property type="project" value="TreeGrafter"/>
</dbReference>
<dbReference type="Proteomes" id="UP000007089">
    <property type="component" value="Chromosome"/>
</dbReference>
<evidence type="ECO:0000259" key="3">
    <source>
        <dbReference type="PROSITE" id="PS50110"/>
    </source>
</evidence>
<dbReference type="GO" id="GO:0005829">
    <property type="term" value="C:cytosol"/>
    <property type="evidence" value="ECO:0007669"/>
    <property type="project" value="TreeGrafter"/>
</dbReference>
<protein>
    <submittedName>
        <fullName evidence="5">Two component transcriptional regulator, LytTR family</fullName>
    </submittedName>
</protein>
<dbReference type="PROSITE" id="PS50110">
    <property type="entry name" value="RESPONSE_REGULATORY"/>
    <property type="match status" value="1"/>
</dbReference>
<dbReference type="GO" id="GO:0000976">
    <property type="term" value="F:transcription cis-regulatory region binding"/>
    <property type="evidence" value="ECO:0007669"/>
    <property type="project" value="TreeGrafter"/>
</dbReference>
<evidence type="ECO:0000313" key="6">
    <source>
        <dbReference type="Proteomes" id="UP000007089"/>
    </source>
</evidence>
<dbReference type="HOGENOM" id="CLU_000445_14_1_7"/>
<dbReference type="Gene3D" id="2.40.50.1020">
    <property type="entry name" value="LytTr DNA-binding domain"/>
    <property type="match status" value="1"/>
</dbReference>
<dbReference type="PROSITE" id="PS50930">
    <property type="entry name" value="HTH_LYTTR"/>
    <property type="match status" value="1"/>
</dbReference>
<feature type="modified residue" description="4-aspartylphosphate" evidence="2">
    <location>
        <position position="54"/>
    </location>
</feature>
<dbReference type="InterPro" id="IPR039420">
    <property type="entry name" value="WalR-like"/>
</dbReference>
<dbReference type="AlphaFoldDB" id="B8JGA2"/>
<dbReference type="NCBIfam" id="NF008677">
    <property type="entry name" value="PRK11697.1"/>
    <property type="match status" value="1"/>
</dbReference>
<dbReference type="InterPro" id="IPR007492">
    <property type="entry name" value="LytTR_DNA-bd_dom"/>
</dbReference>
<name>B8JGA2_ANAD2</name>
<keyword evidence="2" id="KW-0597">Phosphoprotein</keyword>
<keyword evidence="6" id="KW-1185">Reference proteome</keyword>